<feature type="coiled-coil region" evidence="1">
    <location>
        <begin position="248"/>
        <end position="324"/>
    </location>
</feature>
<proteinExistence type="predicted"/>
<gene>
    <name evidence="2" type="ORF">BFV95_3663</name>
</gene>
<comment type="caution">
    <text evidence="2">The sequence shown here is derived from an EMBL/GenBank/DDBJ whole genome shotgun (WGS) entry which is preliminary data.</text>
</comment>
<dbReference type="Proteomes" id="UP000095392">
    <property type="component" value="Unassembled WGS sequence"/>
</dbReference>
<name>A0AB36FMN7_ALTMA</name>
<keyword evidence="1" id="KW-0175">Coiled coil</keyword>
<dbReference type="EMBL" id="MIPY01000034">
    <property type="protein sequence ID" value="OES26843.1"/>
    <property type="molecule type" value="Genomic_DNA"/>
</dbReference>
<reference evidence="2 3" key="1">
    <citation type="submission" date="2016-09" db="EMBL/GenBank/DDBJ databases">
        <title>Draft Genome Sequence of four Alteromonas macleodii strains isolated from copper coupons and grown long-term at elevated copper levels.</title>
        <authorList>
            <person name="Cusick K."/>
            <person name="Dale J."/>
            <person name="Little B."/>
            <person name="Biffinger J."/>
        </authorList>
    </citation>
    <scope>NUCLEOTIDE SEQUENCE [LARGE SCALE GENOMIC DNA]</scope>
    <source>
        <strain evidence="2 3">KCP01</strain>
    </source>
</reference>
<evidence type="ECO:0000313" key="3">
    <source>
        <dbReference type="Proteomes" id="UP000095392"/>
    </source>
</evidence>
<sequence length="353" mass="39955">MIDLKTIDFKNIDAVIYLGCGDLQRLPDLPNDTHVVLVDADSAIIDLLEIQFSNLPKINCLHRVVSVDGSESQFNYFNLNSFNGFSGEKVIKALYPGIKLRNSEVVNTSDITEVIKELNIVCNSRNVLLIDIPSLNAQLLQKLKESGQLYHFRLIVACQQVENFFQDENSASELVTWFSDNGFLALQQPTADPDFALITAQSNLPYSFDKILENEIQNKEKNEPDQKSDQTTENLQLELGNSDLHKIIEEKDKKLAKLALEVAKITSERDSAKDERDSQSEQVSQLAKQIEQTNNLLNNKLSQLSFLQKQLVELEIENNRVSSENAIHQKALSKTRAQLDVIKELLTKQKVQQ</sequence>
<protein>
    <submittedName>
        <fullName evidence="2">Uncharacterized protein</fullName>
    </submittedName>
</protein>
<accession>A0AB36FMN7</accession>
<dbReference type="RefSeq" id="WP_069945040.1">
    <property type="nucleotide sequence ID" value="NZ_MIPW01000027.1"/>
</dbReference>
<evidence type="ECO:0000313" key="2">
    <source>
        <dbReference type="EMBL" id="OES26843.1"/>
    </source>
</evidence>
<dbReference type="AlphaFoldDB" id="A0AB36FMN7"/>
<keyword evidence="3" id="KW-1185">Reference proteome</keyword>
<evidence type="ECO:0000256" key="1">
    <source>
        <dbReference type="SAM" id="Coils"/>
    </source>
</evidence>
<organism evidence="2 3">
    <name type="scientific">Alteromonas macleodii</name>
    <name type="common">Pseudoalteromonas macleodii</name>
    <dbReference type="NCBI Taxonomy" id="28108"/>
    <lineage>
        <taxon>Bacteria</taxon>
        <taxon>Pseudomonadati</taxon>
        <taxon>Pseudomonadota</taxon>
        <taxon>Gammaproteobacteria</taxon>
        <taxon>Alteromonadales</taxon>
        <taxon>Alteromonadaceae</taxon>
        <taxon>Alteromonas/Salinimonas group</taxon>
        <taxon>Alteromonas</taxon>
    </lineage>
</organism>